<evidence type="ECO:0000313" key="3">
    <source>
        <dbReference type="Proteomes" id="UP000006503"/>
    </source>
</evidence>
<name>I7BUV8_PSEPT</name>
<organism evidence="2 3">
    <name type="scientific">Pseudomonas putida (strain DOT-T1E)</name>
    <dbReference type="NCBI Taxonomy" id="1196325"/>
    <lineage>
        <taxon>Bacteria</taxon>
        <taxon>Pseudomonadati</taxon>
        <taxon>Pseudomonadota</taxon>
        <taxon>Gammaproteobacteria</taxon>
        <taxon>Pseudomonadales</taxon>
        <taxon>Pseudomonadaceae</taxon>
        <taxon>Pseudomonas</taxon>
    </lineage>
</organism>
<dbReference type="EMBL" id="CP003734">
    <property type="protein sequence ID" value="AFO47952.1"/>
    <property type="molecule type" value="Genomic_DNA"/>
</dbReference>
<dbReference type="AlphaFoldDB" id="I7BUV8"/>
<feature type="domain" description="T6SS immunity protein Tdi1 C-terminal" evidence="1">
    <location>
        <begin position="6"/>
        <end position="56"/>
    </location>
</feature>
<protein>
    <submittedName>
        <fullName evidence="2">GAD-like protein</fullName>
    </submittedName>
</protein>
<dbReference type="PATRIC" id="fig|1196325.3.peg.2094"/>
<dbReference type="HOGENOM" id="CLU_178511_0_0_6"/>
<proteinExistence type="predicted"/>
<dbReference type="InterPro" id="IPR015002">
    <property type="entry name" value="T6SS_Tdi1_C"/>
</dbReference>
<accession>I7BUV8</accession>
<dbReference type="Pfam" id="PF08906">
    <property type="entry name" value="T6SS_Tdi1_C"/>
    <property type="match status" value="1"/>
</dbReference>
<evidence type="ECO:0000313" key="2">
    <source>
        <dbReference type="EMBL" id="AFO47952.1"/>
    </source>
</evidence>
<dbReference type="Proteomes" id="UP000006503">
    <property type="component" value="Chromosome"/>
</dbReference>
<sequence length="68" mass="7697">MDFNGLFNPAKEKLGRLKHDEMYGFFPALMLGGADSLQHLKKVSAVEHLIFLAQLTDLQPYSFSEQPD</sequence>
<dbReference type="KEGG" id="ppx:T1E_2104"/>
<evidence type="ECO:0000259" key="1">
    <source>
        <dbReference type="Pfam" id="PF08906"/>
    </source>
</evidence>
<reference evidence="3" key="1">
    <citation type="journal article" date="2013" name="Microb. Biotechnol.">
        <title>Metabolic potential of the organic-solvent tolerant Pseudomonas putida DOT-T1E deduced from its annotated genome.</title>
        <authorList>
            <person name="Udaondo Z."/>
            <person name="Molina L."/>
            <person name="Daniels C."/>
            <person name="Gomez M.J."/>
            <person name="Molina-Henares M.A."/>
            <person name="Matilla M.A."/>
            <person name="Roca A."/>
            <person name="Fernandez M."/>
            <person name="Duque E."/>
            <person name="Segura A."/>
            <person name="Ramos J.L."/>
        </authorList>
    </citation>
    <scope>NUCLEOTIDE SEQUENCE [LARGE SCALE GENOMIC DNA]</scope>
    <source>
        <strain evidence="3">DOT-T1E</strain>
    </source>
</reference>
<gene>
    <name evidence="2" type="ordered locus">T1E_2104</name>
</gene>